<evidence type="ECO:0000313" key="3">
    <source>
        <dbReference type="Proteomes" id="UP000284333"/>
    </source>
</evidence>
<keyword evidence="1" id="KW-0472">Membrane</keyword>
<reference evidence="2 3" key="1">
    <citation type="submission" date="2018-11" db="EMBL/GenBank/DDBJ databases">
        <title>Rhodococcus spongicola sp. nov. and Rhodococcus xishaensis sp. nov. from marine sponges.</title>
        <authorList>
            <person name="Li L."/>
            <person name="Lin H.W."/>
        </authorList>
    </citation>
    <scope>NUCLEOTIDE SEQUENCE [LARGE SCALE GENOMIC DNA]</scope>
    <source>
        <strain evidence="2 3">LHW50502</strain>
    </source>
</reference>
<keyword evidence="3" id="KW-1185">Reference proteome</keyword>
<keyword evidence="1" id="KW-1133">Transmembrane helix</keyword>
<dbReference type="AlphaFoldDB" id="A0A3S3BLX2"/>
<dbReference type="EMBL" id="RKLN01000002">
    <property type="protein sequence ID" value="RVW04421.1"/>
    <property type="molecule type" value="Genomic_DNA"/>
</dbReference>
<accession>A0A3S3BLX2</accession>
<feature type="transmembrane region" description="Helical" evidence="1">
    <location>
        <begin position="111"/>
        <end position="131"/>
    </location>
</feature>
<organism evidence="2 3">
    <name type="scientific">Rhodococcus spongiicola</name>
    <dbReference type="NCBI Taxonomy" id="2487352"/>
    <lineage>
        <taxon>Bacteria</taxon>
        <taxon>Bacillati</taxon>
        <taxon>Actinomycetota</taxon>
        <taxon>Actinomycetes</taxon>
        <taxon>Mycobacteriales</taxon>
        <taxon>Nocardiaceae</taxon>
        <taxon>Rhodococcus</taxon>
    </lineage>
</organism>
<sequence>MAVPFPWGKHLKRTSGLPIGASDVIMLVVALIPAVLLAVAGSWAAALGVGIFGMTVALPVMAAHANTRTKVLSSRVRSVDVDPRTGRVRAADQSAPPAPGAVRGVLFPHSWIRVLTLLCLGAFMLLVPWFAAARFRDPATGSWGIDAYVIAGICALPALAAIAVAVATVRGWRYGITVVDDGVLVSNPLFARMIPWQQIAGVRPTRNREGRIPVDMICLDLVPGTRPVRLPSGMLGRLTMLFVPQTRSKIELPFQHFDVDPVLLLNLLYDLHTQPPLRAEIVDGRIFEYLRSMLAQPR</sequence>
<dbReference type="RefSeq" id="WP_127946117.1">
    <property type="nucleotide sequence ID" value="NZ_RKLN01000002.1"/>
</dbReference>
<dbReference type="OrthoDB" id="9930454at2"/>
<comment type="caution">
    <text evidence="2">The sequence shown here is derived from an EMBL/GenBank/DDBJ whole genome shotgun (WGS) entry which is preliminary data.</text>
</comment>
<feature type="transmembrane region" description="Helical" evidence="1">
    <location>
        <begin position="143"/>
        <end position="167"/>
    </location>
</feature>
<dbReference type="Proteomes" id="UP000284333">
    <property type="component" value="Unassembled WGS sequence"/>
</dbReference>
<feature type="transmembrane region" description="Helical" evidence="1">
    <location>
        <begin position="45"/>
        <end position="65"/>
    </location>
</feature>
<evidence type="ECO:0000313" key="2">
    <source>
        <dbReference type="EMBL" id="RVW04421.1"/>
    </source>
</evidence>
<protein>
    <submittedName>
        <fullName evidence="2">Uncharacterized protein</fullName>
    </submittedName>
</protein>
<gene>
    <name evidence="2" type="ORF">EF834_04875</name>
</gene>
<feature type="transmembrane region" description="Helical" evidence="1">
    <location>
        <begin position="21"/>
        <end position="39"/>
    </location>
</feature>
<evidence type="ECO:0000256" key="1">
    <source>
        <dbReference type="SAM" id="Phobius"/>
    </source>
</evidence>
<proteinExistence type="predicted"/>
<keyword evidence="1" id="KW-0812">Transmembrane</keyword>
<name>A0A3S3BLX2_9NOCA</name>